<evidence type="ECO:0000313" key="2">
    <source>
        <dbReference type="EMBL" id="MBI6548322.1"/>
    </source>
</evidence>
<dbReference type="RefSeq" id="WP_198689109.1">
    <property type="nucleotide sequence ID" value="NZ_CAWPUD010000021.1"/>
</dbReference>
<dbReference type="InterPro" id="IPR029058">
    <property type="entry name" value="AB_hydrolase_fold"/>
</dbReference>
<dbReference type="InterPro" id="IPR020802">
    <property type="entry name" value="TesA-like"/>
</dbReference>
<dbReference type="Pfam" id="PF00975">
    <property type="entry name" value="Thioesterase"/>
    <property type="match status" value="1"/>
</dbReference>
<evidence type="ECO:0000313" key="3">
    <source>
        <dbReference type="Proteomes" id="UP000696184"/>
    </source>
</evidence>
<organism evidence="2 3">
    <name type="scientific">Xenorhabdus lircayensis</name>
    <dbReference type="NCBI Taxonomy" id="2763499"/>
    <lineage>
        <taxon>Bacteria</taxon>
        <taxon>Pseudomonadati</taxon>
        <taxon>Pseudomonadota</taxon>
        <taxon>Gammaproteobacteria</taxon>
        <taxon>Enterobacterales</taxon>
        <taxon>Morganellaceae</taxon>
        <taxon>Xenorhabdus</taxon>
    </lineage>
</organism>
<reference evidence="2 3" key="1">
    <citation type="submission" date="2020-08" db="EMBL/GenBank/DDBJ databases">
        <title>Description of Xenorhabdus lircayensis sp. nov., the symbiotic bacterium associated with the entomopathogenic nematode Steirnernema unicornum.</title>
        <authorList>
            <person name="Castaneda-Alvarez C."/>
            <person name="Prodan S."/>
            <person name="Zamorano A."/>
            <person name="San-Blas E."/>
            <person name="Aballay E."/>
        </authorList>
    </citation>
    <scope>NUCLEOTIDE SEQUENCE [LARGE SCALE GENOMIC DNA]</scope>
    <source>
        <strain evidence="2 3">VLS</strain>
    </source>
</reference>
<dbReference type="EMBL" id="JACOII010000024">
    <property type="protein sequence ID" value="MBI6548322.1"/>
    <property type="molecule type" value="Genomic_DNA"/>
</dbReference>
<dbReference type="Proteomes" id="UP000696184">
    <property type="component" value="Unassembled WGS sequence"/>
</dbReference>
<name>A0ABS0U383_9GAMM</name>
<dbReference type="SMART" id="SM00824">
    <property type="entry name" value="PKS_TE"/>
    <property type="match status" value="1"/>
</dbReference>
<sequence length="286" mass="32220">MGENAFRERNPSSVSVFDANPVPLSLTENLLLLFFVHEPSGDPLVYSPIATLLPPELPVYALPALGIHTLPNLPTSIEELAACHIQAIRRVQPHGPYHLTGWSMGGVIAYEIALQLTNCNEEIAFIGMIDSRNPNKQKIPLDDSVDKTQQRIDRIINHLQASIKTTNKKELEELRCLDTVAQVLERCVERQWLPTNITREDLFLRLYTIEALMQLGENYVPSVSWLPIHLYLAEQSLNDDEWLGWRDVIASGSFMIHHIGGTHHTIMQLPLLNQVADSITGFLLPK</sequence>
<evidence type="ECO:0000259" key="1">
    <source>
        <dbReference type="SMART" id="SM00824"/>
    </source>
</evidence>
<comment type="caution">
    <text evidence="2">The sequence shown here is derived from an EMBL/GenBank/DDBJ whole genome shotgun (WGS) entry which is preliminary data.</text>
</comment>
<keyword evidence="3" id="KW-1185">Reference proteome</keyword>
<accession>A0ABS0U383</accession>
<proteinExistence type="predicted"/>
<dbReference type="Gene3D" id="3.40.50.1820">
    <property type="entry name" value="alpha/beta hydrolase"/>
    <property type="match status" value="1"/>
</dbReference>
<dbReference type="InterPro" id="IPR001031">
    <property type="entry name" value="Thioesterase"/>
</dbReference>
<dbReference type="SUPFAM" id="SSF53474">
    <property type="entry name" value="alpha/beta-Hydrolases"/>
    <property type="match status" value="1"/>
</dbReference>
<gene>
    <name evidence="2" type="ORF">H8A87_06170</name>
</gene>
<protein>
    <recommendedName>
        <fullName evidence="1">Thioesterase TesA-like domain-containing protein</fullName>
    </recommendedName>
</protein>
<feature type="domain" description="Thioesterase TesA-like" evidence="1">
    <location>
        <begin position="39"/>
        <end position="283"/>
    </location>
</feature>